<evidence type="ECO:0000256" key="5">
    <source>
        <dbReference type="ARBA" id="ARBA00022617"/>
    </source>
</evidence>
<feature type="domain" description="Catalase immune-responsive" evidence="10">
    <location>
        <begin position="46"/>
        <end position="109"/>
    </location>
</feature>
<proteinExistence type="inferred from homology"/>
<evidence type="ECO:0000256" key="7">
    <source>
        <dbReference type="ARBA" id="ARBA00023002"/>
    </source>
</evidence>
<dbReference type="GO" id="GO:0042744">
    <property type="term" value="P:hydrogen peroxide catabolic process"/>
    <property type="evidence" value="ECO:0007669"/>
    <property type="project" value="UniProtKB-KW"/>
</dbReference>
<dbReference type="GO" id="GO:0005829">
    <property type="term" value="C:cytosol"/>
    <property type="evidence" value="ECO:0007669"/>
    <property type="project" value="TreeGrafter"/>
</dbReference>
<evidence type="ECO:0000256" key="9">
    <source>
        <dbReference type="ARBA" id="ARBA00023324"/>
    </source>
</evidence>
<evidence type="ECO:0000256" key="4">
    <source>
        <dbReference type="ARBA" id="ARBA00022559"/>
    </source>
</evidence>
<keyword evidence="13" id="KW-1185">Reference proteome</keyword>
<sequence>MRHTISKGKVNYWPNRYGHQPAATVQEGAYVDYQQKIAGIKQRALSKKFKDHFSQAQLFYNSLSEIEKAHVQAAFSFELDHCDEAIVYERLTERLGVVDGELANTIAEMVGGKKPIDAKPNPGKKAKNLSQLDFLPETPTIKSRRIAIIIADGYDPIAFNAVYGAIKAQSALPFVIGPRRSAIFSANEDSSSSKGIVPDHHLEGQRSTMFDAIFVPGGEKSIQTLSKNGRALHYIREAFGHLKAIGGTGEAVDLINKAIQLPEVSLSETDGSGVVDSYGVVTLKNASPDSLKEIVTVASDAKGFLEKFVYNISQHRNWQRELDGLSTMVAY</sequence>
<evidence type="ECO:0000313" key="12">
    <source>
        <dbReference type="EMBL" id="KAF5681932.1"/>
    </source>
</evidence>
<evidence type="ECO:0000313" key="13">
    <source>
        <dbReference type="Proteomes" id="UP000562682"/>
    </source>
</evidence>
<dbReference type="PANTHER" id="PTHR42821">
    <property type="entry name" value="CATALASE"/>
    <property type="match status" value="1"/>
</dbReference>
<name>A0A8H5WZY6_9HYPO</name>
<dbReference type="EC" id="1.11.1.6" evidence="3"/>
<protein>
    <recommendedName>
        <fullName evidence="3">catalase</fullName>
        <ecNumber evidence="3">1.11.1.6</ecNumber>
    </recommendedName>
</protein>
<dbReference type="GO" id="GO:0046872">
    <property type="term" value="F:metal ion binding"/>
    <property type="evidence" value="ECO:0007669"/>
    <property type="project" value="UniProtKB-KW"/>
</dbReference>
<keyword evidence="9" id="KW-0376">Hydrogen peroxide</keyword>
<dbReference type="Gene3D" id="1.20.1370.20">
    <property type="match status" value="1"/>
</dbReference>
<evidence type="ECO:0000256" key="6">
    <source>
        <dbReference type="ARBA" id="ARBA00022723"/>
    </source>
</evidence>
<evidence type="ECO:0000256" key="1">
    <source>
        <dbReference type="ARBA" id="ARBA00001971"/>
    </source>
</evidence>
<dbReference type="GO" id="GO:0006979">
    <property type="term" value="P:response to oxidative stress"/>
    <property type="evidence" value="ECO:0007669"/>
    <property type="project" value="InterPro"/>
</dbReference>
<comment type="cofactor">
    <cofactor evidence="1">
        <name>heme</name>
        <dbReference type="ChEBI" id="CHEBI:30413"/>
    </cofactor>
</comment>
<dbReference type="InterPro" id="IPR024712">
    <property type="entry name" value="Catalase_clade2"/>
</dbReference>
<evidence type="ECO:0000256" key="2">
    <source>
        <dbReference type="ARBA" id="ARBA00005329"/>
    </source>
</evidence>
<organism evidence="12 13">
    <name type="scientific">Fusarium denticulatum</name>
    <dbReference type="NCBI Taxonomy" id="48507"/>
    <lineage>
        <taxon>Eukaryota</taxon>
        <taxon>Fungi</taxon>
        <taxon>Dikarya</taxon>
        <taxon>Ascomycota</taxon>
        <taxon>Pezizomycotina</taxon>
        <taxon>Sordariomycetes</taxon>
        <taxon>Hypocreomycetidae</taxon>
        <taxon>Hypocreales</taxon>
        <taxon>Nectriaceae</taxon>
        <taxon>Fusarium</taxon>
        <taxon>Fusarium fujikuroi species complex</taxon>
    </lineage>
</organism>
<keyword evidence="8" id="KW-0408">Iron</keyword>
<gene>
    <name evidence="12" type="ORF">FDENT_7870</name>
</gene>
<dbReference type="GO" id="GO:0004096">
    <property type="term" value="F:catalase activity"/>
    <property type="evidence" value="ECO:0007669"/>
    <property type="project" value="UniProtKB-EC"/>
</dbReference>
<dbReference type="AlphaFoldDB" id="A0A8H5WZY6"/>
<evidence type="ECO:0000256" key="8">
    <source>
        <dbReference type="ARBA" id="ARBA00023004"/>
    </source>
</evidence>
<dbReference type="GO" id="GO:0020037">
    <property type="term" value="F:heme binding"/>
    <property type="evidence" value="ECO:0007669"/>
    <property type="project" value="InterPro"/>
</dbReference>
<keyword evidence="7" id="KW-0560">Oxidoreductase</keyword>
<dbReference type="SUPFAM" id="SSF56634">
    <property type="entry name" value="Heme-dependent catalase-like"/>
    <property type="match status" value="1"/>
</dbReference>
<comment type="similarity">
    <text evidence="2">Belongs to the catalase family.</text>
</comment>
<dbReference type="Proteomes" id="UP000562682">
    <property type="component" value="Unassembled WGS sequence"/>
</dbReference>
<feature type="domain" description="Large catalase C-terminal" evidence="11">
    <location>
        <begin position="143"/>
        <end position="288"/>
    </location>
</feature>
<dbReference type="InterPro" id="IPR029062">
    <property type="entry name" value="Class_I_gatase-like"/>
</dbReference>
<dbReference type="InterPro" id="IPR041399">
    <property type="entry name" value="Catalase_large_C"/>
</dbReference>
<evidence type="ECO:0000259" key="11">
    <source>
        <dbReference type="Pfam" id="PF18011"/>
    </source>
</evidence>
<dbReference type="CDD" id="cd03132">
    <property type="entry name" value="GATase1_catalase"/>
    <property type="match status" value="1"/>
</dbReference>
<dbReference type="InterPro" id="IPR043156">
    <property type="entry name" value="Catalase_clade2_helical"/>
</dbReference>
<dbReference type="Pfam" id="PF18011">
    <property type="entry name" value="Catalase_C"/>
    <property type="match status" value="1"/>
</dbReference>
<dbReference type="SUPFAM" id="SSF52317">
    <property type="entry name" value="Class I glutamine amidotransferase-like"/>
    <property type="match status" value="1"/>
</dbReference>
<dbReference type="Pfam" id="PF06628">
    <property type="entry name" value="Catalase-rel"/>
    <property type="match status" value="1"/>
</dbReference>
<dbReference type="InterPro" id="IPR020835">
    <property type="entry name" value="Catalase_sf"/>
</dbReference>
<dbReference type="PANTHER" id="PTHR42821:SF1">
    <property type="entry name" value="CATALASE-B"/>
    <property type="match status" value="1"/>
</dbReference>
<reference evidence="12 13" key="1">
    <citation type="submission" date="2020-05" db="EMBL/GenBank/DDBJ databases">
        <title>Identification and distribution of gene clusters putatively required for synthesis of sphingolipid metabolism inhibitors in phylogenetically diverse species of the filamentous fungus Fusarium.</title>
        <authorList>
            <person name="Kim H.-S."/>
            <person name="Busman M."/>
            <person name="Brown D.W."/>
            <person name="Divon H."/>
            <person name="Uhlig S."/>
            <person name="Proctor R.H."/>
        </authorList>
    </citation>
    <scope>NUCLEOTIDE SEQUENCE [LARGE SCALE GENOMIC DNA]</scope>
    <source>
        <strain evidence="12 13">NRRL 25311</strain>
    </source>
</reference>
<evidence type="ECO:0000256" key="3">
    <source>
        <dbReference type="ARBA" id="ARBA00012314"/>
    </source>
</evidence>
<keyword evidence="5" id="KW-0349">Heme</keyword>
<dbReference type="EMBL" id="JAAOAK010000229">
    <property type="protein sequence ID" value="KAF5681932.1"/>
    <property type="molecule type" value="Genomic_DNA"/>
</dbReference>
<accession>A0A8H5WZY6</accession>
<dbReference type="InterPro" id="IPR010582">
    <property type="entry name" value="Catalase_immune_responsive"/>
</dbReference>
<keyword evidence="4" id="KW-0575">Peroxidase</keyword>
<keyword evidence="6" id="KW-0479">Metal-binding</keyword>
<dbReference type="Gene3D" id="3.40.50.880">
    <property type="match status" value="1"/>
</dbReference>
<evidence type="ECO:0000259" key="10">
    <source>
        <dbReference type="Pfam" id="PF06628"/>
    </source>
</evidence>
<comment type="caution">
    <text evidence="12">The sequence shown here is derived from an EMBL/GenBank/DDBJ whole genome shotgun (WGS) entry which is preliminary data.</text>
</comment>